<dbReference type="AlphaFoldDB" id="A0A7K4HN87"/>
<proteinExistence type="predicted"/>
<dbReference type="EMBL" id="JABXWR010000001">
    <property type="protein sequence ID" value="NVO66724.1"/>
    <property type="molecule type" value="Genomic_DNA"/>
</dbReference>
<name>A0A7K4HN87_9EURY</name>
<gene>
    <name evidence="2" type="ORF">HWN36_05225</name>
</gene>
<dbReference type="InterPro" id="IPR036390">
    <property type="entry name" value="WH_DNA-bd_sf"/>
</dbReference>
<keyword evidence="3" id="KW-1185">Reference proteome</keyword>
<feature type="domain" description="Methanogenesis regulatory protein FilR1 middle" evidence="1">
    <location>
        <begin position="225"/>
        <end position="349"/>
    </location>
</feature>
<accession>A0A7K4HN87</accession>
<evidence type="ECO:0000259" key="1">
    <source>
        <dbReference type="Pfam" id="PF08350"/>
    </source>
</evidence>
<dbReference type="InterPro" id="IPR013561">
    <property type="entry name" value="FilR1_middle_dom"/>
</dbReference>
<dbReference type="OrthoDB" id="11410at2157"/>
<evidence type="ECO:0000313" key="3">
    <source>
        <dbReference type="Proteomes" id="UP000570823"/>
    </source>
</evidence>
<sequence>MYAHERSESRIDPGRIGLYTTPAVVRILVALSRGAQPPAHLAVITGCRQGETEPILRDLRHRGIVVQEWGGYRLTRSGELLAGRLLACATRLFQTLYGRPDPSLPPMPLVAEGVLDDIGRLALPAYIEAFKCPERADPEILAWMRSNGHISETDGFFSLTGKGRAYLTFLDRCSRTIATIDRFNEFFESHATIGVPEIAIKEIGDLINAGLVVDQPVNAEQGFAYYLEIIREAGWLHGVSTYSLPQIAAAIWERAVAGAEIELVITPELAGVLWEEEIVKKGRDPTAFPTFRLYVSTVPVTVGLTVTDKALSFGLCNPDGTYDTVHDLVGRTQGAVRWGERLFRHYKEQAVPIEEYVATLR</sequence>
<comment type="caution">
    <text evidence="2">The sequence shown here is derived from an EMBL/GenBank/DDBJ whole genome shotgun (WGS) entry which is preliminary data.</text>
</comment>
<organism evidence="2 3">
    <name type="scientific">Methanofollis tationis</name>
    <dbReference type="NCBI Taxonomy" id="81417"/>
    <lineage>
        <taxon>Archaea</taxon>
        <taxon>Methanobacteriati</taxon>
        <taxon>Methanobacteriota</taxon>
        <taxon>Stenosarchaea group</taxon>
        <taxon>Methanomicrobia</taxon>
        <taxon>Methanomicrobiales</taxon>
        <taxon>Methanomicrobiaceae</taxon>
        <taxon>Methanofollis</taxon>
    </lineage>
</organism>
<protein>
    <submittedName>
        <fullName evidence="2">DUF1724 domain-containing protein</fullName>
    </submittedName>
</protein>
<dbReference type="RefSeq" id="WP_176788393.1">
    <property type="nucleotide sequence ID" value="NZ_JABXWR010000001.1"/>
</dbReference>
<evidence type="ECO:0000313" key="2">
    <source>
        <dbReference type="EMBL" id="NVO66724.1"/>
    </source>
</evidence>
<dbReference type="Pfam" id="PF08350">
    <property type="entry name" value="FilR1_middle"/>
    <property type="match status" value="1"/>
</dbReference>
<dbReference type="SUPFAM" id="SSF46785">
    <property type="entry name" value="Winged helix' DNA-binding domain"/>
    <property type="match status" value="1"/>
</dbReference>
<reference evidence="2 3" key="1">
    <citation type="submission" date="2020-06" db="EMBL/GenBank/DDBJ databases">
        <title>Methanofollis fontis sp. nov., a methanogen isolated from marine sediments near a cold seep at Four-Way Closure Ridge offshore southwestern Taiwan.</title>
        <authorList>
            <person name="Chen S.-C."/>
            <person name="Teng N.-H."/>
            <person name="Lin Y.-S."/>
            <person name="Lai M.-C."/>
            <person name="Chen H.-H."/>
            <person name="Wang C.-C."/>
        </authorList>
    </citation>
    <scope>NUCLEOTIDE SEQUENCE [LARGE SCALE GENOMIC DNA]</scope>
    <source>
        <strain evidence="2 3">DSM 2702</strain>
    </source>
</reference>
<dbReference type="Proteomes" id="UP000570823">
    <property type="component" value="Unassembled WGS sequence"/>
</dbReference>